<sequence>MDQQLDHESLERLIRISRTSLETATITNVGSFNVEALMVSFLEDEDSLHTLAWEGLAPGRSWDFEIPSDYVGDEQVKIGVSYSVIVPNPRVIRDMVI</sequence>
<name>L1MCC4_9CORY</name>
<dbReference type="RefSeq" id="WP_006061538.1">
    <property type="nucleotide sequence ID" value="NZ_KB290820.1"/>
</dbReference>
<dbReference type="AlphaFoldDB" id="L1MCC4"/>
<dbReference type="Proteomes" id="UP000010445">
    <property type="component" value="Unassembled WGS sequence"/>
</dbReference>
<comment type="caution">
    <text evidence="1">The sequence shown here is derived from an EMBL/GenBank/DDBJ whole genome shotgun (WGS) entry which is preliminary data.</text>
</comment>
<organism evidence="1 2">
    <name type="scientific">Corynebacterium durum F0235</name>
    <dbReference type="NCBI Taxonomy" id="1035195"/>
    <lineage>
        <taxon>Bacteria</taxon>
        <taxon>Bacillati</taxon>
        <taxon>Actinomycetota</taxon>
        <taxon>Actinomycetes</taxon>
        <taxon>Mycobacteriales</taxon>
        <taxon>Corynebacteriaceae</taxon>
        <taxon>Corynebacterium</taxon>
    </lineage>
</organism>
<dbReference type="EMBL" id="AMEM01000034">
    <property type="protein sequence ID" value="EKX88888.1"/>
    <property type="molecule type" value="Genomic_DNA"/>
</dbReference>
<dbReference type="PATRIC" id="fig|1035195.3.peg.1892"/>
<protein>
    <submittedName>
        <fullName evidence="1">Uncharacterized protein</fullName>
    </submittedName>
</protein>
<dbReference type="OrthoDB" id="5171248at2"/>
<evidence type="ECO:0000313" key="1">
    <source>
        <dbReference type="EMBL" id="EKX88888.1"/>
    </source>
</evidence>
<evidence type="ECO:0000313" key="2">
    <source>
        <dbReference type="Proteomes" id="UP000010445"/>
    </source>
</evidence>
<dbReference type="STRING" id="1035195.HMPREF9997_02114"/>
<gene>
    <name evidence="1" type="ORF">HMPREF9997_02114</name>
</gene>
<keyword evidence="2" id="KW-1185">Reference proteome</keyword>
<accession>L1MCC4</accession>
<dbReference type="HOGENOM" id="CLU_2341993_0_0_11"/>
<proteinExistence type="predicted"/>
<reference evidence="1 2" key="1">
    <citation type="submission" date="2012-05" db="EMBL/GenBank/DDBJ databases">
        <authorList>
            <person name="Weinstock G."/>
            <person name="Sodergren E."/>
            <person name="Lobos E.A."/>
            <person name="Fulton L."/>
            <person name="Fulton R."/>
            <person name="Courtney L."/>
            <person name="Fronick C."/>
            <person name="O'Laughlin M."/>
            <person name="Godfrey J."/>
            <person name="Wilson R.M."/>
            <person name="Miner T."/>
            <person name="Farmer C."/>
            <person name="Delehaunty K."/>
            <person name="Cordes M."/>
            <person name="Minx P."/>
            <person name="Tomlinson C."/>
            <person name="Chen J."/>
            <person name="Wollam A."/>
            <person name="Pepin K.H."/>
            <person name="Bhonagiri V."/>
            <person name="Zhang X."/>
            <person name="Suruliraj S."/>
            <person name="Warren W."/>
            <person name="Mitreva M."/>
            <person name="Mardis E.R."/>
            <person name="Wilson R.K."/>
        </authorList>
    </citation>
    <scope>NUCLEOTIDE SEQUENCE [LARGE SCALE GENOMIC DNA]</scope>
    <source>
        <strain evidence="1 2">F0235</strain>
    </source>
</reference>